<accession>A0A3D8YC66</accession>
<gene>
    <name evidence="2" type="ORF">DSL64_12660</name>
</gene>
<evidence type="ECO:0000313" key="3">
    <source>
        <dbReference type="Proteomes" id="UP000256373"/>
    </source>
</evidence>
<dbReference type="OrthoDB" id="661524at2"/>
<protein>
    <submittedName>
        <fullName evidence="2">Uncharacterized protein</fullName>
    </submittedName>
</protein>
<sequence length="140" mass="15178">MTQGKAVFTGDEGEIILAADAKTIKDGHKGRRKEIEEGGKDNYVEAEFFGLNTFNKLIANFKDECVGFRVYHGSRHEDHAGEGVKITKEGSAKRTSRVVIVPVDKYGNDLRSPRGLKDDSGSAVANGPLCPNKCAPPTND</sequence>
<dbReference type="RefSeq" id="WP_115831265.1">
    <property type="nucleotide sequence ID" value="NZ_QNUL01000008.1"/>
</dbReference>
<comment type="caution">
    <text evidence="2">The sequence shown here is derived from an EMBL/GenBank/DDBJ whole genome shotgun (WGS) entry which is preliminary data.</text>
</comment>
<proteinExistence type="predicted"/>
<evidence type="ECO:0000256" key="1">
    <source>
        <dbReference type="SAM" id="MobiDB-lite"/>
    </source>
</evidence>
<evidence type="ECO:0000313" key="2">
    <source>
        <dbReference type="EMBL" id="REA61292.1"/>
    </source>
</evidence>
<keyword evidence="3" id="KW-1185">Reference proteome</keyword>
<organism evidence="2 3">
    <name type="scientific">Dyadobacter luteus</name>
    <dbReference type="NCBI Taxonomy" id="2259619"/>
    <lineage>
        <taxon>Bacteria</taxon>
        <taxon>Pseudomonadati</taxon>
        <taxon>Bacteroidota</taxon>
        <taxon>Cytophagia</taxon>
        <taxon>Cytophagales</taxon>
        <taxon>Spirosomataceae</taxon>
        <taxon>Dyadobacter</taxon>
    </lineage>
</organism>
<name>A0A3D8YC66_9BACT</name>
<dbReference type="Proteomes" id="UP000256373">
    <property type="component" value="Unassembled WGS sequence"/>
</dbReference>
<reference evidence="2 3" key="1">
    <citation type="submission" date="2018-07" db="EMBL/GenBank/DDBJ databases">
        <title>Dyadobacter roseus sp. nov., isolated from rose rhizosphere soil.</title>
        <authorList>
            <person name="Chen L."/>
        </authorList>
    </citation>
    <scope>NUCLEOTIDE SEQUENCE [LARGE SCALE GENOMIC DNA]</scope>
    <source>
        <strain evidence="2 3">RS19</strain>
    </source>
</reference>
<feature type="region of interest" description="Disordered" evidence="1">
    <location>
        <begin position="110"/>
        <end position="140"/>
    </location>
</feature>
<feature type="compositionally biased region" description="Basic and acidic residues" evidence="1">
    <location>
        <begin position="110"/>
        <end position="120"/>
    </location>
</feature>
<dbReference type="AlphaFoldDB" id="A0A3D8YC66"/>
<dbReference type="EMBL" id="QNUL01000008">
    <property type="protein sequence ID" value="REA61292.1"/>
    <property type="molecule type" value="Genomic_DNA"/>
</dbReference>